<feature type="domain" description="ABC transmembrane type-1" evidence="10">
    <location>
        <begin position="32"/>
        <end position="304"/>
    </location>
</feature>
<reference evidence="11 12" key="1">
    <citation type="submission" date="2013-08" db="EMBL/GenBank/DDBJ databases">
        <authorList>
            <consortium name="DOE Joint Genome Institute"/>
            <person name="Eisen J."/>
            <person name="Huntemann M."/>
            <person name="Han J."/>
            <person name="Chen A."/>
            <person name="Kyrpides N."/>
            <person name="Mavromatis K."/>
            <person name="Markowitz V."/>
            <person name="Palaniappan K."/>
            <person name="Ivanova N."/>
            <person name="Schaumberg A."/>
            <person name="Pati A."/>
            <person name="Liolios K."/>
            <person name="Nordberg H.P."/>
            <person name="Cantor M.N."/>
            <person name="Hua S.X."/>
            <person name="Woyke T."/>
        </authorList>
    </citation>
    <scope>NUCLEOTIDE SEQUENCE [LARGE SCALE GENOMIC DNA]</scope>
    <source>
        <strain evidence="11 12">DSM 2278</strain>
    </source>
</reference>
<dbReference type="Proteomes" id="UP000019483">
    <property type="component" value="Unassembled WGS sequence"/>
</dbReference>
<dbReference type="GO" id="GO:0016020">
    <property type="term" value="C:membrane"/>
    <property type="evidence" value="ECO:0007669"/>
    <property type="project" value="UniProtKB-SubCell"/>
</dbReference>
<evidence type="ECO:0000256" key="2">
    <source>
        <dbReference type="ARBA" id="ARBA00022448"/>
    </source>
</evidence>
<dbReference type="PROSITE" id="PS50893">
    <property type="entry name" value="ABC_TRANSPORTER_2"/>
    <property type="match status" value="1"/>
</dbReference>
<dbReference type="EMBL" id="AZAJ01000001">
    <property type="protein sequence ID" value="ETA66907.1"/>
    <property type="molecule type" value="Genomic_DNA"/>
</dbReference>
<dbReference type="Pfam" id="PF00005">
    <property type="entry name" value="ABC_tran"/>
    <property type="match status" value="1"/>
</dbReference>
<dbReference type="RefSeq" id="WP_023844043.1">
    <property type="nucleotide sequence ID" value="NZ_AZAJ01000001.1"/>
</dbReference>
<evidence type="ECO:0000256" key="4">
    <source>
        <dbReference type="ARBA" id="ARBA00022741"/>
    </source>
</evidence>
<feature type="transmembrane region" description="Helical" evidence="8">
    <location>
        <begin position="242"/>
        <end position="263"/>
    </location>
</feature>
<feature type="transmembrane region" description="Helical" evidence="8">
    <location>
        <begin position="164"/>
        <end position="181"/>
    </location>
</feature>
<dbReference type="GO" id="GO:0005524">
    <property type="term" value="F:ATP binding"/>
    <property type="evidence" value="ECO:0007669"/>
    <property type="project" value="UniProtKB-KW"/>
</dbReference>
<keyword evidence="4" id="KW-0547">Nucleotide-binding</keyword>
<evidence type="ECO:0000256" key="3">
    <source>
        <dbReference type="ARBA" id="ARBA00022692"/>
    </source>
</evidence>
<dbReference type="SUPFAM" id="SSF52540">
    <property type="entry name" value="P-loop containing nucleoside triphosphate hydrolases"/>
    <property type="match status" value="1"/>
</dbReference>
<proteinExistence type="predicted"/>
<dbReference type="InterPro" id="IPR017871">
    <property type="entry name" value="ABC_transporter-like_CS"/>
</dbReference>
<gene>
    <name evidence="11" type="ORF">MettiDRAFT_0310</name>
</gene>
<evidence type="ECO:0000259" key="9">
    <source>
        <dbReference type="PROSITE" id="PS50893"/>
    </source>
</evidence>
<evidence type="ECO:0000256" key="6">
    <source>
        <dbReference type="ARBA" id="ARBA00022989"/>
    </source>
</evidence>
<keyword evidence="2" id="KW-0813">Transport</keyword>
<dbReference type="Gene3D" id="3.40.50.300">
    <property type="entry name" value="P-loop containing nucleotide triphosphate hydrolases"/>
    <property type="match status" value="1"/>
</dbReference>
<keyword evidence="12" id="KW-1185">Reference proteome</keyword>
<dbReference type="STRING" id="1090322.MettiDRAFT_0310"/>
<keyword evidence="5" id="KW-0067">ATP-binding</keyword>
<dbReference type="InterPro" id="IPR011527">
    <property type="entry name" value="ABC1_TM_dom"/>
</dbReference>
<dbReference type="PANTHER" id="PTHR43394">
    <property type="entry name" value="ATP-DEPENDENT PERMEASE MDL1, MITOCHONDRIAL"/>
    <property type="match status" value="1"/>
</dbReference>
<evidence type="ECO:0000256" key="8">
    <source>
        <dbReference type="SAM" id="Phobius"/>
    </source>
</evidence>
<dbReference type="InterPro" id="IPR003439">
    <property type="entry name" value="ABC_transporter-like_ATP-bd"/>
</dbReference>
<name>W9DT91_METTI</name>
<comment type="caution">
    <text evidence="11">The sequence shown here is derived from an EMBL/GenBank/DDBJ whole genome shotgun (WGS) entry which is preliminary data.</text>
</comment>
<keyword evidence="6 8" id="KW-1133">Transmembrane helix</keyword>
<feature type="domain" description="ABC transporter" evidence="9">
    <location>
        <begin position="337"/>
        <end position="570"/>
    </location>
</feature>
<dbReference type="CDD" id="cd07346">
    <property type="entry name" value="ABC_6TM_exporters"/>
    <property type="match status" value="1"/>
</dbReference>
<feature type="transmembrane region" description="Helical" evidence="8">
    <location>
        <begin position="57"/>
        <end position="80"/>
    </location>
</feature>
<feature type="transmembrane region" description="Helical" evidence="8">
    <location>
        <begin position="139"/>
        <end position="158"/>
    </location>
</feature>
<dbReference type="InterPro" id="IPR036640">
    <property type="entry name" value="ABC1_TM_sf"/>
</dbReference>
<dbReference type="PANTHER" id="PTHR43394:SF1">
    <property type="entry name" value="ATP-BINDING CASSETTE SUB-FAMILY B MEMBER 10, MITOCHONDRIAL"/>
    <property type="match status" value="1"/>
</dbReference>
<feature type="transmembrane region" description="Helical" evidence="8">
    <location>
        <begin position="275"/>
        <end position="294"/>
    </location>
</feature>
<evidence type="ECO:0000256" key="5">
    <source>
        <dbReference type="ARBA" id="ARBA00022840"/>
    </source>
</evidence>
<evidence type="ECO:0000259" key="10">
    <source>
        <dbReference type="PROSITE" id="PS50929"/>
    </source>
</evidence>
<dbReference type="Gene3D" id="1.20.1560.10">
    <property type="entry name" value="ABC transporter type 1, transmembrane domain"/>
    <property type="match status" value="1"/>
</dbReference>
<dbReference type="OrthoDB" id="121502at2157"/>
<evidence type="ECO:0000313" key="12">
    <source>
        <dbReference type="Proteomes" id="UP000019483"/>
    </source>
</evidence>
<dbReference type="InterPro" id="IPR027417">
    <property type="entry name" value="P-loop_NTPase"/>
</dbReference>
<dbReference type="AlphaFoldDB" id="W9DT91"/>
<feature type="transmembrane region" description="Helical" evidence="8">
    <location>
        <begin position="33"/>
        <end position="51"/>
    </location>
</feature>
<comment type="subcellular location">
    <subcellularLocation>
        <location evidence="1">Membrane</location>
        <topology evidence="1">Multi-pass membrane protein</topology>
    </subcellularLocation>
</comment>
<dbReference type="InterPro" id="IPR039421">
    <property type="entry name" value="Type_1_exporter"/>
</dbReference>
<evidence type="ECO:0000256" key="7">
    <source>
        <dbReference type="ARBA" id="ARBA00023136"/>
    </source>
</evidence>
<dbReference type="FunFam" id="3.40.50.300:FF:000287">
    <property type="entry name" value="Multidrug ABC transporter ATP-binding protein"/>
    <property type="match status" value="1"/>
</dbReference>
<dbReference type="Pfam" id="PF00664">
    <property type="entry name" value="ABC_membrane"/>
    <property type="match status" value="1"/>
</dbReference>
<dbReference type="SUPFAM" id="SSF90123">
    <property type="entry name" value="ABC transporter transmembrane region"/>
    <property type="match status" value="1"/>
</dbReference>
<evidence type="ECO:0000313" key="11">
    <source>
        <dbReference type="EMBL" id="ETA66907.1"/>
    </source>
</evidence>
<protein>
    <submittedName>
        <fullName evidence="11">ABC-type multidrug transport system, ATPase and permease component</fullName>
    </submittedName>
</protein>
<keyword evidence="7 8" id="KW-0472">Membrane</keyword>
<keyword evidence="3 8" id="KW-0812">Transmembrane</keyword>
<accession>W9DT91</accession>
<dbReference type="PROSITE" id="PS00211">
    <property type="entry name" value="ABC_TRANSPORTER_1"/>
    <property type="match status" value="1"/>
</dbReference>
<sequence length="603" mass="67183">MKENKSWDLYADNRKDILSIVGLNFLSDIPRGLFNGLLYLFILGLVLPVLNNTAHDFSYLWELFAFYISAFVLYLMLTVISQTNNYVRAYSISTDLRIVLGNKLRRLQLGFFKQKDPGDVTGRLLHDVSQAETTLSHNLPDIVTSVVVPVLIGLFLIYVNAEMAGIMLLSVLIAAFFVILARRIIAALGMEHVTAINQTSSRILEYARSVKLLKSYDMTGDKFSILDNTMRKLKKLSFKSEVYAGIPVQIFLLLLDAGYLIMLSAGATMTLTGDISIPELFTFAVLGYYFFAPIKKLGPILVLMRYTRLSIDRIGEVLTAEELPFDAEQELPDDNTIEFNNVSFRYKDKDVLKNINCRFPVNSMTALVGLSGSGKSTMINLIARFWDVQSGSISIGGVPVKELNPDLLLSRISMVFQDVYLFNDTIANNIRVGKQYATLEEIKKAARLARCDEFIEKLPQGYDTIVSEGGSSLSGGERQRISIARAILKDAPIVLLDEATASLDPENEAVIQEALENLVRGRTLIVIAHRFKSIENADQILVLDDGKISESGTHDLLVSGGGLYQRLWMMQQQAGGWKMRSSDPAVKYDNIMGTSSVSVDQQI</sequence>
<dbReference type="InterPro" id="IPR003593">
    <property type="entry name" value="AAA+_ATPase"/>
</dbReference>
<organism evidence="11 12">
    <name type="scientific">Methanolobus tindarius DSM 2278</name>
    <dbReference type="NCBI Taxonomy" id="1090322"/>
    <lineage>
        <taxon>Archaea</taxon>
        <taxon>Methanobacteriati</taxon>
        <taxon>Methanobacteriota</taxon>
        <taxon>Stenosarchaea group</taxon>
        <taxon>Methanomicrobia</taxon>
        <taxon>Methanosarcinales</taxon>
        <taxon>Methanosarcinaceae</taxon>
        <taxon>Methanolobus</taxon>
    </lineage>
</organism>
<dbReference type="GO" id="GO:0016887">
    <property type="term" value="F:ATP hydrolysis activity"/>
    <property type="evidence" value="ECO:0007669"/>
    <property type="project" value="InterPro"/>
</dbReference>
<dbReference type="PROSITE" id="PS50929">
    <property type="entry name" value="ABC_TM1F"/>
    <property type="match status" value="1"/>
</dbReference>
<dbReference type="GO" id="GO:0015421">
    <property type="term" value="F:ABC-type oligopeptide transporter activity"/>
    <property type="evidence" value="ECO:0007669"/>
    <property type="project" value="TreeGrafter"/>
</dbReference>
<dbReference type="SMART" id="SM00382">
    <property type="entry name" value="AAA"/>
    <property type="match status" value="1"/>
</dbReference>
<evidence type="ECO:0000256" key="1">
    <source>
        <dbReference type="ARBA" id="ARBA00004141"/>
    </source>
</evidence>